<proteinExistence type="predicted"/>
<reference evidence="5" key="1">
    <citation type="journal article" date="2019" name="Int. J. Syst. Evol. Microbiol.">
        <title>The Global Catalogue of Microorganisms (GCM) 10K type strain sequencing project: providing services to taxonomists for standard genome sequencing and annotation.</title>
        <authorList>
            <consortium name="The Broad Institute Genomics Platform"/>
            <consortium name="The Broad Institute Genome Sequencing Center for Infectious Disease"/>
            <person name="Wu L."/>
            <person name="Ma J."/>
        </authorList>
    </citation>
    <scope>NUCLEOTIDE SEQUENCE [LARGE SCALE GENOMIC DNA]</scope>
    <source>
        <strain evidence="5">JCM 14234</strain>
    </source>
</reference>
<accession>A0ABP6L0L8</accession>
<dbReference type="PANTHER" id="PTHR16305">
    <property type="entry name" value="TESTICULAR SOLUBLE ADENYLYL CYCLASE"/>
    <property type="match status" value="1"/>
</dbReference>
<dbReference type="PANTHER" id="PTHR16305:SF28">
    <property type="entry name" value="GUANYLATE CYCLASE DOMAIN-CONTAINING PROTEIN"/>
    <property type="match status" value="1"/>
</dbReference>
<evidence type="ECO:0000313" key="5">
    <source>
        <dbReference type="Proteomes" id="UP001501035"/>
    </source>
</evidence>
<keyword evidence="5" id="KW-1185">Reference proteome</keyword>
<dbReference type="SUPFAM" id="SSF46894">
    <property type="entry name" value="C-terminal effector domain of the bipartite response regulators"/>
    <property type="match status" value="1"/>
</dbReference>
<dbReference type="SMART" id="SM00382">
    <property type="entry name" value="AAA"/>
    <property type="match status" value="1"/>
</dbReference>
<comment type="caution">
    <text evidence="4">The sequence shown here is derived from an EMBL/GenBank/DDBJ whole genome shotgun (WGS) entry which is preliminary data.</text>
</comment>
<organism evidence="4 5">
    <name type="scientific">Gordonia defluvii</name>
    <dbReference type="NCBI Taxonomy" id="283718"/>
    <lineage>
        <taxon>Bacteria</taxon>
        <taxon>Bacillati</taxon>
        <taxon>Actinomycetota</taxon>
        <taxon>Actinomycetes</taxon>
        <taxon>Mycobacteriales</taxon>
        <taxon>Gordoniaceae</taxon>
        <taxon>Gordonia</taxon>
    </lineage>
</organism>
<dbReference type="SUPFAM" id="SSF52540">
    <property type="entry name" value="P-loop containing nucleoside triphosphate hydrolases"/>
    <property type="match status" value="1"/>
</dbReference>
<dbReference type="Gene3D" id="3.40.50.300">
    <property type="entry name" value="P-loop containing nucleotide triphosphate hydrolases"/>
    <property type="match status" value="1"/>
</dbReference>
<gene>
    <name evidence="4" type="ORF">GCM10010528_07950</name>
</gene>
<evidence type="ECO:0000313" key="4">
    <source>
        <dbReference type="EMBL" id="GAA3028679.1"/>
    </source>
</evidence>
<dbReference type="PROSITE" id="PS50043">
    <property type="entry name" value="HTH_LUXR_2"/>
    <property type="match status" value="1"/>
</dbReference>
<name>A0ABP6L0L8_9ACTN</name>
<dbReference type="InterPro" id="IPR000792">
    <property type="entry name" value="Tscrpt_reg_LuxR_C"/>
</dbReference>
<keyword evidence="1" id="KW-0547">Nucleotide-binding</keyword>
<evidence type="ECO:0000259" key="3">
    <source>
        <dbReference type="PROSITE" id="PS50043"/>
    </source>
</evidence>
<keyword evidence="2" id="KW-0067">ATP-binding</keyword>
<dbReference type="PRINTS" id="PR00038">
    <property type="entry name" value="HTHLUXR"/>
</dbReference>
<protein>
    <submittedName>
        <fullName evidence="4">LuxR C-terminal-related transcriptional regulator</fullName>
    </submittedName>
</protein>
<dbReference type="InterPro" id="IPR016032">
    <property type="entry name" value="Sig_transdc_resp-reg_C-effctor"/>
</dbReference>
<dbReference type="Pfam" id="PF00196">
    <property type="entry name" value="GerE"/>
    <property type="match status" value="1"/>
</dbReference>
<evidence type="ECO:0000256" key="2">
    <source>
        <dbReference type="ARBA" id="ARBA00022840"/>
    </source>
</evidence>
<dbReference type="SMART" id="SM00421">
    <property type="entry name" value="HTH_LUXR"/>
    <property type="match status" value="1"/>
</dbReference>
<dbReference type="Gene3D" id="1.10.10.10">
    <property type="entry name" value="Winged helix-like DNA-binding domain superfamily/Winged helix DNA-binding domain"/>
    <property type="match status" value="1"/>
</dbReference>
<evidence type="ECO:0000256" key="1">
    <source>
        <dbReference type="ARBA" id="ARBA00022741"/>
    </source>
</evidence>
<dbReference type="CDD" id="cd06170">
    <property type="entry name" value="LuxR_C_like"/>
    <property type="match status" value="1"/>
</dbReference>
<sequence length="846" mass="88390">MCSGLDEGVRTVLVSGPAGIGKTRLAHEVTHELPNVRWVRGSVSATTVPLGAYAEFVRADPVDPVLRIGQLIAALSSPPSDSVVVIDDIQYLDPLSILVTRALAVSEAVRVVLTWRTGEALTPELAELLRVDGLPRVELAPLSRTAIDELARGVLGDDLTDRTGSEVQRLTEGNPLFLTALLADPVVAGRRLTGCARTLPPTLLDVIESRLTALPAGVRGVLDLVALGEPVPVAAITSLTSTAALERAEAADVVLVDDRRRQSQGCCADVRLTHPLYGEARLNTMPESQQRRLRAQLVDALGGIDAPDVQAKVKRAVLASRADPSPHSDQALVAGAVAAMGLAALPLAVELAALVGPGEYLATAQLTAAHAMTVLGDADGAQAMYARISVADLTAPQWESLLVLEAYTQLWTRNDAAGAARIVTRARAADAGTAALAAEGMLLTAAGRPVDALRVIEEFHASAPGSEQARITVGWAELTALSEVGRIADVEQRVRSSAALAESSALIAYWRLTLTFPHLRAQKLAGSPERVRQIWEAVQTQVPAQPGAVMGWLTGFAGVTASARGDLRAAGATLDAALAIFGEAGAGPEMWFGFALERAEVAAQTNDGALLNSLLERLSVGEHDGYGSMLPVWQAVAAWVDANDGALSAAIAQVLEAARVARTAGQSAYEVLCLQTAARFGSTEVAPRLAELAVELPDMPRARLAAVHAAALAAGDGAALVASSEEYEHYGLLLGAVDAAAQAATAYRAERRAGSAMTATDRMRVLADQTGANTPAMAAVIADDGLTDRQREIVRLAAIGLSNKEIAERLVVSVRTVEGHVYRASQILGAPVRGTQPPAAPRFTSP</sequence>
<dbReference type="EMBL" id="BAAAVS010000015">
    <property type="protein sequence ID" value="GAA3028679.1"/>
    <property type="molecule type" value="Genomic_DNA"/>
</dbReference>
<dbReference type="InterPro" id="IPR003593">
    <property type="entry name" value="AAA+_ATPase"/>
</dbReference>
<dbReference type="Proteomes" id="UP001501035">
    <property type="component" value="Unassembled WGS sequence"/>
</dbReference>
<dbReference type="InterPro" id="IPR027417">
    <property type="entry name" value="P-loop_NTPase"/>
</dbReference>
<dbReference type="InterPro" id="IPR036388">
    <property type="entry name" value="WH-like_DNA-bd_sf"/>
</dbReference>
<feature type="domain" description="HTH luxR-type" evidence="3">
    <location>
        <begin position="779"/>
        <end position="845"/>
    </location>
</feature>